<dbReference type="InterPro" id="IPR011009">
    <property type="entry name" value="Kinase-like_dom_sf"/>
</dbReference>
<dbReference type="OMA" id="PWRKHQH"/>
<gene>
    <name evidence="1" type="ORF">LLEC1_03257</name>
</gene>
<name>A0A179IJN9_CORDF</name>
<sequence length="221" mass="25567">MSNAADEISFTLAGWRVSGSCTAPWTKHQHVLRVSIKQNFLTEFALWLVRSILPQRLARACLPTAWSLPNTVIVKKEKRKCHEEFTTELDMYKRLGALQGKQIPVCYGKAFCDGTRALVLQEVGGVSLLHRSALLETTEEQMMTMISRSYRPMTDRGIAYDDWKPDNFRLVDGEIVFLDLEHAYVLDQDKRQYTIEIGLDAFLDRWKRARKQYEKFGEIEC</sequence>
<reference evidence="1 2" key="1">
    <citation type="submission" date="2016-03" db="EMBL/GenBank/DDBJ databases">
        <title>Fine-scale spatial genetic structure of a fungal parasite of coffee scale insects.</title>
        <authorList>
            <person name="Jackson D."/>
            <person name="Zemenick K.A."/>
            <person name="Malloure B."/>
            <person name="Quandt C.A."/>
            <person name="James T.Y."/>
        </authorList>
    </citation>
    <scope>NUCLEOTIDE SEQUENCE [LARGE SCALE GENOMIC DNA]</scope>
    <source>
        <strain evidence="1 2">UM487</strain>
    </source>
</reference>
<comment type="caution">
    <text evidence="1">The sequence shown here is derived from an EMBL/GenBank/DDBJ whole genome shotgun (WGS) entry which is preliminary data.</text>
</comment>
<evidence type="ECO:0000313" key="1">
    <source>
        <dbReference type="EMBL" id="OAR01714.1"/>
    </source>
</evidence>
<dbReference type="OrthoDB" id="4847384at2759"/>
<dbReference type="AlphaFoldDB" id="A0A179IJN9"/>
<dbReference type="SUPFAM" id="SSF56112">
    <property type="entry name" value="Protein kinase-like (PK-like)"/>
    <property type="match status" value="1"/>
</dbReference>
<proteinExistence type="predicted"/>
<evidence type="ECO:0008006" key="3">
    <source>
        <dbReference type="Google" id="ProtNLM"/>
    </source>
</evidence>
<dbReference type="EMBL" id="LUKN01001029">
    <property type="protein sequence ID" value="OAR01714.1"/>
    <property type="molecule type" value="Genomic_DNA"/>
</dbReference>
<protein>
    <recommendedName>
        <fullName evidence="3">Protein kinase domain-containing protein</fullName>
    </recommendedName>
</protein>
<dbReference type="Proteomes" id="UP000243081">
    <property type="component" value="Unassembled WGS sequence"/>
</dbReference>
<accession>A0A179IJN9</accession>
<organism evidence="1 2">
    <name type="scientific">Cordyceps confragosa</name>
    <name type="common">Lecanicillium lecanii</name>
    <dbReference type="NCBI Taxonomy" id="2714763"/>
    <lineage>
        <taxon>Eukaryota</taxon>
        <taxon>Fungi</taxon>
        <taxon>Dikarya</taxon>
        <taxon>Ascomycota</taxon>
        <taxon>Pezizomycotina</taxon>
        <taxon>Sordariomycetes</taxon>
        <taxon>Hypocreomycetidae</taxon>
        <taxon>Hypocreales</taxon>
        <taxon>Cordycipitaceae</taxon>
        <taxon>Akanthomyces</taxon>
    </lineage>
</organism>
<keyword evidence="2" id="KW-1185">Reference proteome</keyword>
<evidence type="ECO:0000313" key="2">
    <source>
        <dbReference type="Proteomes" id="UP000243081"/>
    </source>
</evidence>